<feature type="domain" description="Fibronectin type-III" evidence="4">
    <location>
        <begin position="245"/>
        <end position="358"/>
    </location>
</feature>
<feature type="compositionally biased region" description="Pro residues" evidence="2">
    <location>
        <begin position="523"/>
        <end position="532"/>
    </location>
</feature>
<feature type="domain" description="Fibronectin type-III" evidence="4">
    <location>
        <begin position="801"/>
        <end position="894"/>
    </location>
</feature>
<name>A0A956LYH3_UNCEI</name>
<evidence type="ECO:0000259" key="4">
    <source>
        <dbReference type="PROSITE" id="PS50853"/>
    </source>
</evidence>
<dbReference type="InterPro" id="IPR050991">
    <property type="entry name" value="ECM_Regulatory_Proteins"/>
</dbReference>
<evidence type="ECO:0000313" key="5">
    <source>
        <dbReference type="EMBL" id="MCA9727538.1"/>
    </source>
</evidence>
<keyword evidence="3" id="KW-0732">Signal</keyword>
<dbReference type="EMBL" id="JAGQHR010000185">
    <property type="protein sequence ID" value="MCA9727538.1"/>
    <property type="molecule type" value="Genomic_DNA"/>
</dbReference>
<dbReference type="InterPro" id="IPR013783">
    <property type="entry name" value="Ig-like_fold"/>
</dbReference>
<dbReference type="PANTHER" id="PTHR46708">
    <property type="entry name" value="TENASCIN"/>
    <property type="match status" value="1"/>
</dbReference>
<dbReference type="Proteomes" id="UP000697710">
    <property type="component" value="Unassembled WGS sequence"/>
</dbReference>
<proteinExistence type="predicted"/>
<dbReference type="InterPro" id="IPR003961">
    <property type="entry name" value="FN3_dom"/>
</dbReference>
<feature type="region of interest" description="Disordered" evidence="2">
    <location>
        <begin position="626"/>
        <end position="649"/>
    </location>
</feature>
<organism evidence="5 6">
    <name type="scientific">Eiseniibacteriota bacterium</name>
    <dbReference type="NCBI Taxonomy" id="2212470"/>
    <lineage>
        <taxon>Bacteria</taxon>
        <taxon>Candidatus Eiseniibacteriota</taxon>
    </lineage>
</organism>
<dbReference type="SUPFAM" id="SSF49265">
    <property type="entry name" value="Fibronectin type III"/>
    <property type="match status" value="5"/>
</dbReference>
<feature type="domain" description="Fibronectin type-III" evidence="4">
    <location>
        <begin position="895"/>
        <end position="983"/>
    </location>
</feature>
<feature type="domain" description="Fibronectin type-III" evidence="4">
    <location>
        <begin position="360"/>
        <end position="464"/>
    </location>
</feature>
<feature type="domain" description="Fibronectin type-III" evidence="4">
    <location>
        <begin position="578"/>
        <end position="686"/>
    </location>
</feature>
<dbReference type="Pfam" id="PF00041">
    <property type="entry name" value="fn3"/>
    <property type="match status" value="3"/>
</dbReference>
<dbReference type="AlphaFoldDB" id="A0A956LYH3"/>
<feature type="domain" description="Fibronectin type-III" evidence="4">
    <location>
        <begin position="691"/>
        <end position="797"/>
    </location>
</feature>
<evidence type="ECO:0000256" key="2">
    <source>
        <dbReference type="SAM" id="MobiDB-lite"/>
    </source>
</evidence>
<gene>
    <name evidence="5" type="ORF">KC729_07630</name>
</gene>
<dbReference type="CDD" id="cd00063">
    <property type="entry name" value="FN3"/>
    <property type="match status" value="6"/>
</dbReference>
<feature type="non-terminal residue" evidence="5">
    <location>
        <position position="1047"/>
    </location>
</feature>
<feature type="signal peptide" evidence="3">
    <location>
        <begin position="1"/>
        <end position="25"/>
    </location>
</feature>
<accession>A0A956LYH3</accession>
<reference evidence="5" key="1">
    <citation type="submission" date="2020-04" db="EMBL/GenBank/DDBJ databases">
        <authorList>
            <person name="Zhang T."/>
        </authorList>
    </citation>
    <scope>NUCLEOTIDE SEQUENCE</scope>
    <source>
        <strain evidence="5">HKST-UBA01</strain>
    </source>
</reference>
<reference evidence="5" key="2">
    <citation type="journal article" date="2021" name="Microbiome">
        <title>Successional dynamics and alternative stable states in a saline activated sludge microbial community over 9 years.</title>
        <authorList>
            <person name="Wang Y."/>
            <person name="Ye J."/>
            <person name="Ju F."/>
            <person name="Liu L."/>
            <person name="Boyd J.A."/>
            <person name="Deng Y."/>
            <person name="Parks D.H."/>
            <person name="Jiang X."/>
            <person name="Yin X."/>
            <person name="Woodcroft B.J."/>
            <person name="Tyson G.W."/>
            <person name="Hugenholtz P."/>
            <person name="Polz M.F."/>
            <person name="Zhang T."/>
        </authorList>
    </citation>
    <scope>NUCLEOTIDE SEQUENCE</scope>
    <source>
        <strain evidence="5">HKST-UBA01</strain>
    </source>
</reference>
<dbReference type="InterPro" id="IPR022038">
    <property type="entry name" value="Ig-like_bact"/>
</dbReference>
<protein>
    <submittedName>
        <fullName evidence="5">Fibronectin type III domain-containing protein</fullName>
    </submittedName>
</protein>
<dbReference type="PROSITE" id="PS50853">
    <property type="entry name" value="FN3"/>
    <property type="match status" value="6"/>
</dbReference>
<feature type="region of interest" description="Disordered" evidence="2">
    <location>
        <begin position="510"/>
        <end position="539"/>
    </location>
</feature>
<sequence length="1047" mass="110247">MKLRLHLLAAGLVAATIWACAREHAAPTDPSNAALSIHVTFPSITPTAISPGDEDRPETSSRRLVTTIQARATDLETGEIAAEESVELAPDDTRFRLELAVPPDRDYRVDIGASGTRETGGLSTEPGLLYSGFGLAYRVNTDEPTVVEITLENRVPFLTGQVVTDVISLRWTAVASAIGYQVRETINDESRELDFTDLQLEIPIPPHRDPAGGGETRSYRVRAKLPLNSSAYSEPYQLQLSGPTPPAAVTDLAAVDVGDVSLELRWTAPGDDEDVGQADHYDVRISTAPIDESNFTEAEPVPSIPSPQPAGSVESLFVTGLVPETEYYFALRTFDDVPLASELSNVLVVSTVNRTPPDPAPSLLVSNLTEESLDLEWTATGDDGSTGQATAYDLRQSLSPITEANFETATPISGLPDPGPLGTPASVSLSQLTPDTEYYFALRILDEAGNGSNLTTTSAHTLDLVPPAATTSLIATAISENEITLEWTAAGDNGKAGQAATYDIRFSTSPLDPGDFDQATPVATPPPAPAPAGSPESFTTAGFERETRYYLALRTLDEAENASAFSNVVEVVTLDLTAPSQIRDLVATPVSDHSVQLSWTAPGDDASTGTAARYELRYAEFTINPDNFDQATPAPTPDPAPAGSHESVEVSGLVEGRAYTFAVRALDNAGNPAPLSIVVSASPADVIPPSAVADLSVLDVGRDLIALQWTAPGDDGDLGQAASYDVRFATFPITEANVEDATPATGLPDPRPAGDLEQATVPGLAPATTYYLALRTKDEAGNVSALSNVVQATTGALPPATPTDLLATTASDQAIDLTWTDVATDEESYDVERGDPASQDFEIVATLPGPFAGSVDYRDDGLTERTEYKYRVRAHNSGGASGYSNEALARTAMSAPTGLVADPIGTTLVTLTWTFGTDPDGFRIERRTGNGAFGLLADIGGSARDFQDDQTAPLTDYTYRVQGYDSFGSSGFSNEASATTPDDDPLCQVVPSFLDFGIVEAGFVKSRSFTIENVGGGTLTGVVSAQCDGEWNITAGAGSYALGAGEI</sequence>
<comment type="caution">
    <text evidence="5">The sequence shown here is derived from an EMBL/GenBank/DDBJ whole genome shotgun (WGS) entry which is preliminary data.</text>
</comment>
<evidence type="ECO:0000313" key="6">
    <source>
        <dbReference type="Proteomes" id="UP000697710"/>
    </source>
</evidence>
<keyword evidence="1" id="KW-0677">Repeat</keyword>
<dbReference type="PANTHER" id="PTHR46708:SF2">
    <property type="entry name" value="FIBRONECTIN TYPE-III DOMAIN-CONTAINING PROTEIN"/>
    <property type="match status" value="1"/>
</dbReference>
<dbReference type="Gene3D" id="2.60.40.10">
    <property type="entry name" value="Immunoglobulins"/>
    <property type="match status" value="7"/>
</dbReference>
<evidence type="ECO:0000256" key="3">
    <source>
        <dbReference type="SAM" id="SignalP"/>
    </source>
</evidence>
<dbReference type="SMART" id="SM00060">
    <property type="entry name" value="FN3"/>
    <property type="match status" value="7"/>
</dbReference>
<feature type="region of interest" description="Disordered" evidence="2">
    <location>
        <begin position="740"/>
        <end position="759"/>
    </location>
</feature>
<feature type="chain" id="PRO_5038043497" evidence="3">
    <location>
        <begin position="26"/>
        <end position="1047"/>
    </location>
</feature>
<dbReference type="InterPro" id="IPR036116">
    <property type="entry name" value="FN3_sf"/>
</dbReference>
<dbReference type="Pfam" id="PF12245">
    <property type="entry name" value="Big_3_2"/>
    <property type="match status" value="1"/>
</dbReference>
<evidence type="ECO:0000256" key="1">
    <source>
        <dbReference type="ARBA" id="ARBA00022737"/>
    </source>
</evidence>